<dbReference type="Proteomes" id="UP000230340">
    <property type="component" value="Unassembled WGS sequence"/>
</dbReference>
<dbReference type="EMBL" id="PEYT01000009">
    <property type="protein sequence ID" value="PIS23212.1"/>
    <property type="molecule type" value="Genomic_DNA"/>
</dbReference>
<keyword evidence="6 11" id="KW-0067">ATP-binding</keyword>
<accession>A0A2H0XEA2</accession>
<dbReference type="PANTHER" id="PTHR46264">
    <property type="entry name" value="TYROSINE-TRNA LIGASE"/>
    <property type="match status" value="1"/>
</dbReference>
<dbReference type="EC" id="6.1.1.1" evidence="2"/>
<dbReference type="InterPro" id="IPR023617">
    <property type="entry name" value="Tyr-tRNA-ligase_arc/euk-type"/>
</dbReference>
<evidence type="ECO:0000256" key="6">
    <source>
        <dbReference type="ARBA" id="ARBA00022840"/>
    </source>
</evidence>
<name>A0A2H0XEA2_UNCKA</name>
<dbReference type="InterPro" id="IPR002306">
    <property type="entry name" value="Trp-tRNA-ligase"/>
</dbReference>
<organism evidence="12 13">
    <name type="scientific">candidate division WWE3 bacterium CG08_land_8_20_14_0_20_40_13</name>
    <dbReference type="NCBI Taxonomy" id="1975084"/>
    <lineage>
        <taxon>Bacteria</taxon>
        <taxon>Katanobacteria</taxon>
    </lineage>
</organism>
<proteinExistence type="inferred from homology"/>
<evidence type="ECO:0000256" key="1">
    <source>
        <dbReference type="ARBA" id="ARBA00005594"/>
    </source>
</evidence>
<dbReference type="InterPro" id="IPR014729">
    <property type="entry name" value="Rossmann-like_a/b/a_fold"/>
</dbReference>
<evidence type="ECO:0000313" key="12">
    <source>
        <dbReference type="EMBL" id="PIS23212.1"/>
    </source>
</evidence>
<keyword evidence="8 11" id="KW-0030">Aminoacyl-tRNA synthetase</keyword>
<keyword evidence="4 11" id="KW-0436">Ligase</keyword>
<evidence type="ECO:0000313" key="13">
    <source>
        <dbReference type="Proteomes" id="UP000230340"/>
    </source>
</evidence>
<evidence type="ECO:0000256" key="2">
    <source>
        <dbReference type="ARBA" id="ARBA00013160"/>
    </source>
</evidence>
<evidence type="ECO:0000256" key="3">
    <source>
        <dbReference type="ARBA" id="ARBA00013161"/>
    </source>
</evidence>
<sequence>MTPQEKVDIIKSFAEEIVTEEELLHLFETNEHPVAYDGFEPSGIAPIHFGLLRAINIKKLLSCNIHLKLYLADYFAFINNKMGGDMEKIKRVGEYFVEIWKASGIDTSKIEIVWASKLMDSIDYWDRVLTVAKSLTLQRTLKSLTIAGRSEKDSLTTAQLFYPSLQVSDIFELDVDICQLGMDQRRANMLAREVADKNGWKKPVAVHHPMLLGLKGIKELDNPEATMIASKMSKSDPTSAIYMHDSKEEIDARIKTAFCPPKITEGNPIFEYARLIIIPELGNLKIYRDPEHGGYVEYSDINKLKIDYGDGTLHPNDLKLGVSAGLETLIKPVREYFEKDRHARNLYNEVKSFSVTR</sequence>
<comment type="catalytic activity">
    <reaction evidence="10">
        <text>tRNA(Tyr) + L-tyrosine + ATP = L-tyrosyl-tRNA(Tyr) + AMP + diphosphate + H(+)</text>
        <dbReference type="Rhea" id="RHEA:10220"/>
        <dbReference type="Rhea" id="RHEA-COMP:9706"/>
        <dbReference type="Rhea" id="RHEA-COMP:9707"/>
        <dbReference type="ChEBI" id="CHEBI:15378"/>
        <dbReference type="ChEBI" id="CHEBI:30616"/>
        <dbReference type="ChEBI" id="CHEBI:33019"/>
        <dbReference type="ChEBI" id="CHEBI:58315"/>
        <dbReference type="ChEBI" id="CHEBI:78442"/>
        <dbReference type="ChEBI" id="CHEBI:78536"/>
        <dbReference type="ChEBI" id="CHEBI:456215"/>
        <dbReference type="EC" id="6.1.1.1"/>
    </reaction>
</comment>
<dbReference type="InterPro" id="IPR050489">
    <property type="entry name" value="Tyr-tRNA_synthase"/>
</dbReference>
<dbReference type="SUPFAM" id="SSF52374">
    <property type="entry name" value="Nucleotidylyl transferase"/>
    <property type="match status" value="1"/>
</dbReference>
<dbReference type="Pfam" id="PF00579">
    <property type="entry name" value="tRNA-synt_1b"/>
    <property type="match status" value="1"/>
</dbReference>
<keyword evidence="7 11" id="KW-0648">Protein biosynthesis</keyword>
<evidence type="ECO:0000256" key="9">
    <source>
        <dbReference type="ARBA" id="ARBA00033323"/>
    </source>
</evidence>
<dbReference type="GO" id="GO:0004830">
    <property type="term" value="F:tryptophan-tRNA ligase activity"/>
    <property type="evidence" value="ECO:0007669"/>
    <property type="project" value="UniProtKB-EC"/>
</dbReference>
<dbReference type="InterPro" id="IPR002305">
    <property type="entry name" value="aa-tRNA-synth_Ic"/>
</dbReference>
<comment type="caution">
    <text evidence="12">The sequence shown here is derived from an EMBL/GenBank/DDBJ whole genome shotgun (WGS) entry which is preliminary data.</text>
</comment>
<evidence type="ECO:0000256" key="7">
    <source>
        <dbReference type="ARBA" id="ARBA00022917"/>
    </source>
</evidence>
<dbReference type="PANTHER" id="PTHR46264:SF4">
    <property type="entry name" value="TYROSINE--TRNA LIGASE, CYTOPLASMIC"/>
    <property type="match status" value="1"/>
</dbReference>
<dbReference type="GO" id="GO:0005524">
    <property type="term" value="F:ATP binding"/>
    <property type="evidence" value="ECO:0007669"/>
    <property type="project" value="UniProtKB-KW"/>
</dbReference>
<keyword evidence="5 11" id="KW-0547">Nucleotide-binding</keyword>
<dbReference type="GO" id="GO:0005737">
    <property type="term" value="C:cytoplasm"/>
    <property type="evidence" value="ECO:0007669"/>
    <property type="project" value="TreeGrafter"/>
</dbReference>
<protein>
    <recommendedName>
        <fullName evidence="9">Tyrosyl-tRNA synthetase</fullName>
        <ecNumber evidence="2">6.1.1.1</ecNumber>
        <ecNumber evidence="3">6.1.1.2</ecNumber>
    </recommendedName>
</protein>
<evidence type="ECO:0000256" key="4">
    <source>
        <dbReference type="ARBA" id="ARBA00022598"/>
    </source>
</evidence>
<dbReference type="PIRSF" id="PIRSF006588">
    <property type="entry name" value="TyrRS_arch_euk"/>
    <property type="match status" value="1"/>
</dbReference>
<dbReference type="Gene3D" id="3.40.50.620">
    <property type="entry name" value="HUPs"/>
    <property type="match status" value="2"/>
</dbReference>
<dbReference type="PRINTS" id="PR01039">
    <property type="entry name" value="TRNASYNTHTRP"/>
</dbReference>
<comment type="similarity">
    <text evidence="1 11">Belongs to the class-I aminoacyl-tRNA synthetase family.</text>
</comment>
<evidence type="ECO:0000256" key="11">
    <source>
        <dbReference type="RuleBase" id="RU363036"/>
    </source>
</evidence>
<dbReference type="EC" id="6.1.1.2" evidence="3"/>
<evidence type="ECO:0000256" key="10">
    <source>
        <dbReference type="ARBA" id="ARBA00048248"/>
    </source>
</evidence>
<reference evidence="13" key="1">
    <citation type="submission" date="2017-09" db="EMBL/GenBank/DDBJ databases">
        <title>Depth-based differentiation of microbial function through sediment-hosted aquifers and enrichment of novel symbionts in the deep terrestrial subsurface.</title>
        <authorList>
            <person name="Probst A.J."/>
            <person name="Ladd B."/>
            <person name="Jarett J.K."/>
            <person name="Geller-Mcgrath D.E."/>
            <person name="Sieber C.M.K."/>
            <person name="Emerson J.B."/>
            <person name="Anantharaman K."/>
            <person name="Thomas B.C."/>
            <person name="Malmstrom R."/>
            <person name="Stieglmeier M."/>
            <person name="Klingl A."/>
            <person name="Woyke T."/>
            <person name="Ryan C.M."/>
            <person name="Banfield J.F."/>
        </authorList>
    </citation>
    <scope>NUCLEOTIDE SEQUENCE [LARGE SCALE GENOMIC DNA]</scope>
</reference>
<dbReference type="NCBIfam" id="NF006330">
    <property type="entry name" value="PRK08560.1"/>
    <property type="match status" value="1"/>
</dbReference>
<dbReference type="GO" id="GO:0006436">
    <property type="term" value="P:tryptophanyl-tRNA aminoacylation"/>
    <property type="evidence" value="ECO:0007669"/>
    <property type="project" value="InterPro"/>
</dbReference>
<evidence type="ECO:0000256" key="5">
    <source>
        <dbReference type="ARBA" id="ARBA00022741"/>
    </source>
</evidence>
<dbReference type="GO" id="GO:0006437">
    <property type="term" value="P:tyrosyl-tRNA aminoacylation"/>
    <property type="evidence" value="ECO:0007669"/>
    <property type="project" value="TreeGrafter"/>
</dbReference>
<gene>
    <name evidence="12" type="ORF">COT49_01500</name>
</gene>
<dbReference type="AlphaFoldDB" id="A0A2H0XEA2"/>
<evidence type="ECO:0000256" key="8">
    <source>
        <dbReference type="ARBA" id="ARBA00023146"/>
    </source>
</evidence>
<dbReference type="GO" id="GO:0004831">
    <property type="term" value="F:tyrosine-tRNA ligase activity"/>
    <property type="evidence" value="ECO:0007669"/>
    <property type="project" value="UniProtKB-EC"/>
</dbReference>